<dbReference type="GO" id="GO:0140359">
    <property type="term" value="F:ABC-type transporter activity"/>
    <property type="evidence" value="ECO:0007669"/>
    <property type="project" value="InterPro"/>
</dbReference>
<comment type="similarity">
    <text evidence="1">Belongs to the ABC transporter superfamily.</text>
</comment>
<dbReference type="SUPFAM" id="SSF52540">
    <property type="entry name" value="P-loop containing nucleoside triphosphate hydrolases"/>
    <property type="match status" value="1"/>
</dbReference>
<protein>
    <submittedName>
        <fullName evidence="7">ABC transporter ATP-binding protein</fullName>
    </submittedName>
</protein>
<feature type="domain" description="ABC transporter" evidence="6">
    <location>
        <begin position="26"/>
        <end position="248"/>
    </location>
</feature>
<feature type="region of interest" description="Disordered" evidence="5">
    <location>
        <begin position="249"/>
        <end position="281"/>
    </location>
</feature>
<dbReference type="AlphaFoldDB" id="A0A9D1KWV4"/>
<keyword evidence="4 7" id="KW-0067">ATP-binding</keyword>
<sequence>MKPENAIEVRDVRKKFKVYYDKGSQLKERILFRKRNRYEERWVLNGISFDVKKGEAIGLIGHNGCGKSTTLKLLTRIMYPDSGTIQMRGRVSSLIELGAGFHPDMSGRENIYTNASIFGLTKKEIDERMDDIIEFSEMEPYLDNPVRTYSSGMYMRLAFSVAINVNADILLIDEILAVGDINFQAKCFNKLREIKAEGTTIVIVSHSLGQIEQICDRTIWIHDGKIKAEGKPRDIHPQYMDFMGQKRQEISEKETTRQEEKTGKKAGERKEDSPEEKKRWGNGYARIQRINMLDEKGKRQKTFVTGSKIVIEMDYKVNQTVKNAVFGIGIFTKDGKQCYGTNTRIDQLAEFDLTKDGTMHITLDKVNLLPGVYLLDVAIESDVGNPVDYFREAYTFEMYSAIGDVGMVRLDHQWDIRGETEGYVD</sequence>
<keyword evidence="2" id="KW-0813">Transport</keyword>
<dbReference type="Proteomes" id="UP000824164">
    <property type="component" value="Unassembled WGS sequence"/>
</dbReference>
<evidence type="ECO:0000256" key="3">
    <source>
        <dbReference type="ARBA" id="ARBA00022741"/>
    </source>
</evidence>
<dbReference type="Pfam" id="PF14524">
    <property type="entry name" value="Wzt_C"/>
    <property type="match status" value="1"/>
</dbReference>
<name>A0A9D1KWV4_9FIRM</name>
<dbReference type="Gene3D" id="2.70.50.60">
    <property type="entry name" value="abc- transporter (atp binding component) like domain"/>
    <property type="match status" value="1"/>
</dbReference>
<dbReference type="Gene3D" id="3.40.50.300">
    <property type="entry name" value="P-loop containing nucleotide triphosphate hydrolases"/>
    <property type="match status" value="1"/>
</dbReference>
<comment type="caution">
    <text evidence="7">The sequence shown here is derived from an EMBL/GenBank/DDBJ whole genome shotgun (WGS) entry which is preliminary data.</text>
</comment>
<dbReference type="InterPro" id="IPR003593">
    <property type="entry name" value="AAA+_ATPase"/>
</dbReference>
<evidence type="ECO:0000256" key="2">
    <source>
        <dbReference type="ARBA" id="ARBA00022448"/>
    </source>
</evidence>
<gene>
    <name evidence="7" type="ORF">IAB63_05945</name>
</gene>
<dbReference type="GO" id="GO:0005524">
    <property type="term" value="F:ATP binding"/>
    <property type="evidence" value="ECO:0007669"/>
    <property type="project" value="UniProtKB-KW"/>
</dbReference>
<organism evidence="7 8">
    <name type="scientific">Candidatus Onthocola gallistercoris</name>
    <dbReference type="NCBI Taxonomy" id="2840876"/>
    <lineage>
        <taxon>Bacteria</taxon>
        <taxon>Bacillati</taxon>
        <taxon>Bacillota</taxon>
        <taxon>Bacilli</taxon>
        <taxon>Candidatus Onthocola</taxon>
    </lineage>
</organism>
<dbReference type="InterPro" id="IPR027417">
    <property type="entry name" value="P-loop_NTPase"/>
</dbReference>
<dbReference type="PANTHER" id="PTHR46743:SF2">
    <property type="entry name" value="TEICHOIC ACIDS EXPORT ATP-BINDING PROTEIN TAGH"/>
    <property type="match status" value="1"/>
</dbReference>
<dbReference type="GO" id="GO:0016020">
    <property type="term" value="C:membrane"/>
    <property type="evidence" value="ECO:0007669"/>
    <property type="project" value="InterPro"/>
</dbReference>
<keyword evidence="3" id="KW-0547">Nucleotide-binding</keyword>
<evidence type="ECO:0000256" key="1">
    <source>
        <dbReference type="ARBA" id="ARBA00005417"/>
    </source>
</evidence>
<dbReference type="InterPro" id="IPR015860">
    <property type="entry name" value="ABC_transpr_TagH-like"/>
</dbReference>
<dbReference type="SMART" id="SM00382">
    <property type="entry name" value="AAA"/>
    <property type="match status" value="1"/>
</dbReference>
<dbReference type="CDD" id="cd03220">
    <property type="entry name" value="ABC_KpsT_Wzt"/>
    <property type="match status" value="1"/>
</dbReference>
<dbReference type="InterPro" id="IPR050683">
    <property type="entry name" value="Bact_Polysacc_Export_ATP-bd"/>
</dbReference>
<dbReference type="InterPro" id="IPR029439">
    <property type="entry name" value="Wzt_C"/>
</dbReference>
<dbReference type="PROSITE" id="PS50893">
    <property type="entry name" value="ABC_TRANSPORTER_2"/>
    <property type="match status" value="1"/>
</dbReference>
<dbReference type="PANTHER" id="PTHR46743">
    <property type="entry name" value="TEICHOIC ACIDS EXPORT ATP-BINDING PROTEIN TAGH"/>
    <property type="match status" value="1"/>
</dbReference>
<dbReference type="InterPro" id="IPR003439">
    <property type="entry name" value="ABC_transporter-like_ATP-bd"/>
</dbReference>
<dbReference type="GO" id="GO:0016887">
    <property type="term" value="F:ATP hydrolysis activity"/>
    <property type="evidence" value="ECO:0007669"/>
    <property type="project" value="InterPro"/>
</dbReference>
<dbReference type="CDD" id="cd10147">
    <property type="entry name" value="Wzt_C-like"/>
    <property type="match status" value="1"/>
</dbReference>
<proteinExistence type="inferred from homology"/>
<evidence type="ECO:0000313" key="8">
    <source>
        <dbReference type="Proteomes" id="UP000824164"/>
    </source>
</evidence>
<evidence type="ECO:0000256" key="5">
    <source>
        <dbReference type="SAM" id="MobiDB-lite"/>
    </source>
</evidence>
<reference evidence="7" key="1">
    <citation type="submission" date="2020-10" db="EMBL/GenBank/DDBJ databases">
        <authorList>
            <person name="Gilroy R."/>
        </authorList>
    </citation>
    <scope>NUCLEOTIDE SEQUENCE</scope>
    <source>
        <strain evidence="7">CHK187-14744</strain>
    </source>
</reference>
<evidence type="ECO:0000259" key="6">
    <source>
        <dbReference type="PROSITE" id="PS50893"/>
    </source>
</evidence>
<feature type="compositionally biased region" description="Basic and acidic residues" evidence="5">
    <location>
        <begin position="249"/>
        <end position="279"/>
    </location>
</feature>
<evidence type="ECO:0000256" key="4">
    <source>
        <dbReference type="ARBA" id="ARBA00022840"/>
    </source>
</evidence>
<reference evidence="7" key="2">
    <citation type="journal article" date="2021" name="PeerJ">
        <title>Extensive microbial diversity within the chicken gut microbiome revealed by metagenomics and culture.</title>
        <authorList>
            <person name="Gilroy R."/>
            <person name="Ravi A."/>
            <person name="Getino M."/>
            <person name="Pursley I."/>
            <person name="Horton D.L."/>
            <person name="Alikhan N.F."/>
            <person name="Baker D."/>
            <person name="Gharbi K."/>
            <person name="Hall N."/>
            <person name="Watson M."/>
            <person name="Adriaenssens E.M."/>
            <person name="Foster-Nyarko E."/>
            <person name="Jarju S."/>
            <person name="Secka A."/>
            <person name="Antonio M."/>
            <person name="Oren A."/>
            <person name="Chaudhuri R.R."/>
            <person name="La Ragione R."/>
            <person name="Hildebrand F."/>
            <person name="Pallen M.J."/>
        </authorList>
    </citation>
    <scope>NUCLEOTIDE SEQUENCE</scope>
    <source>
        <strain evidence="7">CHK187-14744</strain>
    </source>
</reference>
<dbReference type="Pfam" id="PF00005">
    <property type="entry name" value="ABC_tran"/>
    <property type="match status" value="1"/>
</dbReference>
<dbReference type="EMBL" id="DVLT01000038">
    <property type="protein sequence ID" value="HIU02778.1"/>
    <property type="molecule type" value="Genomic_DNA"/>
</dbReference>
<evidence type="ECO:0000313" key="7">
    <source>
        <dbReference type="EMBL" id="HIU02778.1"/>
    </source>
</evidence>
<accession>A0A9D1KWV4</accession>